<gene>
    <name evidence="2" type="ORF">QWI16_02125</name>
</gene>
<dbReference type="InterPro" id="IPR038460">
    <property type="entry name" value="AcetylCoA_hyd_C_sf"/>
</dbReference>
<organism evidence="2 3">
    <name type="scientific">Gilvimarinus algae</name>
    <dbReference type="NCBI Taxonomy" id="3058037"/>
    <lineage>
        <taxon>Bacteria</taxon>
        <taxon>Pseudomonadati</taxon>
        <taxon>Pseudomonadota</taxon>
        <taxon>Gammaproteobacteria</taxon>
        <taxon>Cellvibrionales</taxon>
        <taxon>Cellvibrionaceae</taxon>
        <taxon>Gilvimarinus</taxon>
    </lineage>
</organism>
<dbReference type="RefSeq" id="WP_302711075.1">
    <property type="nucleotide sequence ID" value="NZ_JAULRT010000032.1"/>
</dbReference>
<dbReference type="PANTHER" id="PTHR21432:SF20">
    <property type="entry name" value="ACETYL-COA HYDROLASE"/>
    <property type="match status" value="1"/>
</dbReference>
<dbReference type="Proteomes" id="UP001168380">
    <property type="component" value="Unassembled WGS sequence"/>
</dbReference>
<sequence length="623" mass="69070">MSPPQTFSDVDALVDTLITTLGSHIRLALPLGIGKANRLANALYERASHDPSLQLDIYTALTLEPPAPDNELAKRFLEPIQDTFFGGYPRLEYAKALKERCLPENITVTEFFLQPGNWLGTEQVQQAYCSINYTHALDFLRRAKINLVGQLVTPENDEYPGHVSFSCNPDITPDLIKERRAGNANFILVGEINSQLPFMLGEALCEQQHFDFTLDNSQTHFPLFKPPHQPVSLADHAIALHTACLVKDGGTLQIGIGSISDAIASALIMRHRQNREFIELTNALGVITDAERQPFREGLYGLSEMLVEGFLALLEEQILTRECDGVALHAGFFMGSPSFYRTLEKLTPEQHRKIAMMPVSFINQLYGQEAKKRAERASARFINSAMMVTLTGAVVSDALENGQVISGVGGQYNFVEQAHALGDSARSVITLRATRTHRGKTDSNIRWSYGHTTIPRHLRDIVVTEYGVAELRGKSDAEVIAALLNIADSRFQAELLERAKRAGKLPASHTIAPEHCRNTPEQLAKRLQPALDSGLLERFPLGCDFTPTEQRLTVALEHLSQNAGSVKSLIMALYRGIATRDSAYSDELNRMALQELQSPSQWLYKTLLKGALTDTVRGKVSRD</sequence>
<keyword evidence="3" id="KW-1185">Reference proteome</keyword>
<comment type="caution">
    <text evidence="2">The sequence shown here is derived from an EMBL/GenBank/DDBJ whole genome shotgun (WGS) entry which is preliminary data.</text>
</comment>
<dbReference type="EMBL" id="JAULRT010000032">
    <property type="protein sequence ID" value="MDO3380952.1"/>
    <property type="molecule type" value="Genomic_DNA"/>
</dbReference>
<dbReference type="Gene3D" id="3.40.1080.20">
    <property type="entry name" value="Acetyl-CoA hydrolase/transferase C-terminal domain"/>
    <property type="match status" value="1"/>
</dbReference>
<name>A0ABT8TF60_9GAMM</name>
<evidence type="ECO:0000313" key="2">
    <source>
        <dbReference type="EMBL" id="MDO3380952.1"/>
    </source>
</evidence>
<evidence type="ECO:0000313" key="3">
    <source>
        <dbReference type="Proteomes" id="UP001168380"/>
    </source>
</evidence>
<dbReference type="InterPro" id="IPR046433">
    <property type="entry name" value="ActCoA_hydro"/>
</dbReference>
<reference evidence="2" key="1">
    <citation type="submission" date="2023-07" db="EMBL/GenBank/DDBJ databases">
        <title>Gilvimarinus algae sp. nov., isolated from the surface of Kelp.</title>
        <authorList>
            <person name="Sun Y.Y."/>
            <person name="Gong Y."/>
            <person name="Du Z.J."/>
        </authorList>
    </citation>
    <scope>NUCLEOTIDE SEQUENCE</scope>
    <source>
        <strain evidence="2">SDUM040014</strain>
    </source>
</reference>
<feature type="domain" description="Acetyl-CoA hydrolase/transferase C-terminal" evidence="1">
    <location>
        <begin position="335"/>
        <end position="499"/>
    </location>
</feature>
<dbReference type="InterPro" id="IPR037171">
    <property type="entry name" value="NagB/RpiA_transferase-like"/>
</dbReference>
<protein>
    <submittedName>
        <fullName evidence="2">Acetyl-CoA hydrolase/transferase C-terminal domain-containing protein</fullName>
    </submittedName>
</protein>
<evidence type="ECO:0000259" key="1">
    <source>
        <dbReference type="Pfam" id="PF13336"/>
    </source>
</evidence>
<accession>A0ABT8TF60</accession>
<dbReference type="SUPFAM" id="SSF100950">
    <property type="entry name" value="NagB/RpiA/CoA transferase-like"/>
    <property type="match status" value="1"/>
</dbReference>
<dbReference type="InterPro" id="IPR026888">
    <property type="entry name" value="AcetylCoA_hyd_C"/>
</dbReference>
<dbReference type="PANTHER" id="PTHR21432">
    <property type="entry name" value="ACETYL-COA HYDROLASE-RELATED"/>
    <property type="match status" value="1"/>
</dbReference>
<dbReference type="Pfam" id="PF13336">
    <property type="entry name" value="AcetylCoA_hyd_C"/>
    <property type="match status" value="1"/>
</dbReference>
<keyword evidence="2" id="KW-0378">Hydrolase</keyword>
<dbReference type="GO" id="GO:0016787">
    <property type="term" value="F:hydrolase activity"/>
    <property type="evidence" value="ECO:0007669"/>
    <property type="project" value="UniProtKB-KW"/>
</dbReference>
<proteinExistence type="predicted"/>
<dbReference type="Gene3D" id="3.40.1080.10">
    <property type="entry name" value="Glutaconate Coenzyme A-transferase"/>
    <property type="match status" value="1"/>
</dbReference>
<dbReference type="Gene3D" id="3.30.750.70">
    <property type="entry name" value="4-hydroxybutyrate coenzyme like domains"/>
    <property type="match status" value="1"/>
</dbReference>